<comment type="caution">
    <text evidence="4">The sequence shown here is derived from an EMBL/GenBank/DDBJ whole genome shotgun (WGS) entry which is preliminary data.</text>
</comment>
<sequence>MRRTIAVLCAVLLACNLVRADRSLYATSSVLSKGRWVKIRVSDDGIYKLTHSDLRAMGFSDPSKVSVHGYGGWILDEDFSKPYIDDVPATAIYRGTDYILFYGRGPVKWSYDSRQSVFVHENNPYAMHGYYFVTDATDTHDMGTTPSQGNPSRNVTTFDERLLHEVDREFLQKDGQTGSGRELFGESFTSVLSQNFPFSMPGITGDGGKVTLRFVAYTGVTGEGTVTLSVDGQQLLNGIIPHDKEIYTKAGEFVKTGAWQGTKSENPKVTVTYNKPSAPSFLDYIRLQARRTLQPYGAYTFFRDVQSMREASQFIIRNATSDMAVFDVTDGVKVTRMEASLNGSELSFSIPASRTTLREFVLVDLSKSFPKPETVGEVTTQNLHALPQTDMVILAPPAFVAEAERLAAAHRRKRDSISVIVVTPEQVYNEFSSGTPDATAIRRFMKMFYDRRTSEADAPKYLLLFGDGAHDNRQLSLAWKSIDMSNFLLTFQTQYSLGGNSSSGADAETYVTDDYFGFLRDGSGSDIGGSYVDLGIGRFPVRTINQAKAVVDKVIRYIETPAYGSWKNQLCFIADDGNSSKYDQYTTKHMRQSNQLAKKIEDNHPAYITNKLFFDAFKKSSLGSSGSYPDVEKNIQKLQRQGVMLINYTGHGNAEALSDERVITQSMIRQYTYPHLPLWITASCDFTPFDHTTTSAGEDVFLTEKSGGIALITTSRVAYDNPNFEINTLLVSNLFKKSEGRRMTLGDILKITKNGYPKFYNRCFVLIGDPALALAYPEYGMHVTEINGKAVSETSVNFKALDRVTVTGEVIGADGAILTNFNGQMTAVVLDSQQEITTLDNNRKGNKFTYKDYPNTIYKGNAIVENGKFTFSFIVPADISYTNGPGKMSLYAYDETNGLEANGAFLKYTVGGTAGQIEKDTVKPEIRMLYLNDSTWTDGHDTNETPLFVAKVWDKSGINITGSSIGHDIMLTIDNSPLLSYNLNSYYTNVAGSEGEGIVKFPIPALPEGKHTAEFKVWDIFNNSTTKTFTFNVVKGLKPFLSGLTAGPVPTREKVTFYLYHNRPESKIDATIYVYDLSGRLYWKHEEIGSSDLSKAYTVTWDLTSSNGTRLRPGIYLYRAVIRSGNSAEATLAKKMIILAR</sequence>
<evidence type="ECO:0000256" key="1">
    <source>
        <dbReference type="ARBA" id="ARBA00022729"/>
    </source>
</evidence>
<keyword evidence="1 2" id="KW-0732">Signal</keyword>
<dbReference type="EMBL" id="RQYS01000030">
    <property type="protein sequence ID" value="RRD60182.1"/>
    <property type="molecule type" value="Genomic_DNA"/>
</dbReference>
<dbReference type="InterPro" id="IPR001769">
    <property type="entry name" value="Gingipain"/>
</dbReference>
<dbReference type="InterPro" id="IPR029031">
    <property type="entry name" value="Gingipain_N_sf"/>
</dbReference>
<dbReference type="Proteomes" id="UP000278609">
    <property type="component" value="Unassembled WGS sequence"/>
</dbReference>
<dbReference type="Gene3D" id="3.40.50.1460">
    <property type="match status" value="1"/>
</dbReference>
<evidence type="ECO:0000313" key="5">
    <source>
        <dbReference type="Proteomes" id="UP000278609"/>
    </source>
</evidence>
<dbReference type="PROSITE" id="PS51257">
    <property type="entry name" value="PROKAR_LIPOPROTEIN"/>
    <property type="match status" value="1"/>
</dbReference>
<reference evidence="4 5" key="1">
    <citation type="submission" date="2018-11" db="EMBL/GenBank/DDBJ databases">
        <title>Genomes From Bacteria Associated with the Canine Oral Cavity: a Test Case for Automated Genome-Based Taxonomic Assignment.</title>
        <authorList>
            <person name="Coil D.A."/>
            <person name="Jospin G."/>
            <person name="Darling A.E."/>
            <person name="Wallis C."/>
            <person name="Davis I.J."/>
            <person name="Harris S."/>
            <person name="Eisen J.A."/>
            <person name="Holcombe L.J."/>
            <person name="O'Flynn C."/>
        </authorList>
    </citation>
    <scope>NUCLEOTIDE SEQUENCE [LARGE SCALE GENOMIC DNA]</scope>
    <source>
        <strain evidence="4 5">OH2617_COT-023</strain>
    </source>
</reference>
<dbReference type="Pfam" id="PF01364">
    <property type="entry name" value="Peptidase_C25"/>
    <property type="match status" value="1"/>
</dbReference>
<dbReference type="OrthoDB" id="9809780at2"/>
<evidence type="ECO:0000256" key="2">
    <source>
        <dbReference type="SAM" id="SignalP"/>
    </source>
</evidence>
<name>A0A3P1XN35_TANFO</name>
<proteinExistence type="predicted"/>
<evidence type="ECO:0000313" key="4">
    <source>
        <dbReference type="EMBL" id="RRD60182.1"/>
    </source>
</evidence>
<evidence type="ECO:0000259" key="3">
    <source>
        <dbReference type="Pfam" id="PF01364"/>
    </source>
</evidence>
<dbReference type="SUPFAM" id="SSF52129">
    <property type="entry name" value="Caspase-like"/>
    <property type="match status" value="1"/>
</dbReference>
<feature type="signal peptide" evidence="2">
    <location>
        <begin position="1"/>
        <end position="20"/>
    </location>
</feature>
<dbReference type="AlphaFoldDB" id="A0A3P1XN35"/>
<organism evidence="4 5">
    <name type="scientific">Tannerella forsythia</name>
    <name type="common">Bacteroides forsythus</name>
    <dbReference type="NCBI Taxonomy" id="28112"/>
    <lineage>
        <taxon>Bacteria</taxon>
        <taxon>Pseudomonadati</taxon>
        <taxon>Bacteroidota</taxon>
        <taxon>Bacteroidia</taxon>
        <taxon>Bacteroidales</taxon>
        <taxon>Tannerellaceae</taxon>
        <taxon>Tannerella</taxon>
    </lineage>
</organism>
<dbReference type="RefSeq" id="WP_124751735.1">
    <property type="nucleotide sequence ID" value="NZ_RQYS01000030.1"/>
</dbReference>
<dbReference type="InterPro" id="IPR029030">
    <property type="entry name" value="Caspase-like_dom_sf"/>
</dbReference>
<dbReference type="GO" id="GO:0008234">
    <property type="term" value="F:cysteine-type peptidase activity"/>
    <property type="evidence" value="ECO:0007669"/>
    <property type="project" value="InterPro"/>
</dbReference>
<gene>
    <name evidence="4" type="primary">porU</name>
    <name evidence="4" type="ORF">EII40_07950</name>
</gene>
<dbReference type="CDD" id="cd02258">
    <property type="entry name" value="Peptidase_C25_N"/>
    <property type="match status" value="1"/>
</dbReference>
<feature type="chain" id="PRO_5017958524" evidence="2">
    <location>
        <begin position="21"/>
        <end position="1141"/>
    </location>
</feature>
<protein>
    <submittedName>
        <fullName evidence="4">Type IX secretion system sortase PorU</fullName>
    </submittedName>
</protein>
<dbReference type="Gene3D" id="2.60.40.4070">
    <property type="match status" value="1"/>
</dbReference>
<accession>A0A3P1XN35</accession>
<dbReference type="GO" id="GO:0006508">
    <property type="term" value="P:proteolysis"/>
    <property type="evidence" value="ECO:0007669"/>
    <property type="project" value="InterPro"/>
</dbReference>
<dbReference type="Gene3D" id="3.40.50.10390">
    <property type="entry name" value="Gingipain r, domain 1"/>
    <property type="match status" value="1"/>
</dbReference>
<feature type="domain" description="Gingipain" evidence="3">
    <location>
        <begin position="391"/>
        <end position="774"/>
    </location>
</feature>
<dbReference type="NCBIfam" id="NF033707">
    <property type="entry name" value="T9SS_sortase"/>
    <property type="match status" value="1"/>
</dbReference>